<dbReference type="KEGG" id="pda:120108742"/>
<dbReference type="RefSeq" id="XP_038978373.1">
    <property type="nucleotide sequence ID" value="XM_039122445.1"/>
</dbReference>
<proteinExistence type="predicted"/>
<dbReference type="InterPro" id="IPR052929">
    <property type="entry name" value="RNase_H-like_EbsB-rel"/>
</dbReference>
<name>A0A8B9A3G4_PHODC</name>
<accession>A0A8B9A3G4</accession>
<dbReference type="Proteomes" id="UP000228380">
    <property type="component" value="Unplaced"/>
</dbReference>
<gene>
    <name evidence="2" type="primary">LOC120108742</name>
</gene>
<protein>
    <submittedName>
        <fullName evidence="2">Uncharacterized protein LOC120108742</fullName>
    </submittedName>
</protein>
<reference evidence="2" key="1">
    <citation type="submission" date="2025-08" db="UniProtKB">
        <authorList>
            <consortium name="RefSeq"/>
        </authorList>
    </citation>
    <scope>IDENTIFICATION</scope>
    <source>
        <tissue evidence="2">Young leaves</tissue>
    </source>
</reference>
<keyword evidence="1" id="KW-1185">Reference proteome</keyword>
<evidence type="ECO:0000313" key="2">
    <source>
        <dbReference type="RefSeq" id="XP_038978373.1"/>
    </source>
</evidence>
<sequence length="218" mass="24315">MRMGSLCEVCLDAEETIGHVLLRCPIAVQCWRLASTLLPPMWQSVEDMLRYPREATRRPRDAETGSIVAYLAYHIWLARNDRLFEGGRLSPRAVMERALRQAAETAMLAMSAPPGRTRDIWGTCTAGSASRFSFFSWVTPPPGYLKVNFDGGMAEDGASGGVGFVIRDHRGTFIAAGGRSILAVRWWEQSCRLLGRAFCLRDVFWGPTDLFSRVIALQ</sequence>
<dbReference type="OrthoDB" id="693219at2759"/>
<organism evidence="1 2">
    <name type="scientific">Phoenix dactylifera</name>
    <name type="common">Date palm</name>
    <dbReference type="NCBI Taxonomy" id="42345"/>
    <lineage>
        <taxon>Eukaryota</taxon>
        <taxon>Viridiplantae</taxon>
        <taxon>Streptophyta</taxon>
        <taxon>Embryophyta</taxon>
        <taxon>Tracheophyta</taxon>
        <taxon>Spermatophyta</taxon>
        <taxon>Magnoliopsida</taxon>
        <taxon>Liliopsida</taxon>
        <taxon>Arecaceae</taxon>
        <taxon>Coryphoideae</taxon>
        <taxon>Phoeniceae</taxon>
        <taxon>Phoenix</taxon>
    </lineage>
</organism>
<dbReference type="PANTHER" id="PTHR47074:SF11">
    <property type="entry name" value="REVERSE TRANSCRIPTASE-LIKE PROTEIN"/>
    <property type="match status" value="1"/>
</dbReference>
<dbReference type="PANTHER" id="PTHR47074">
    <property type="entry name" value="BNAC02G40300D PROTEIN"/>
    <property type="match status" value="1"/>
</dbReference>
<evidence type="ECO:0000313" key="1">
    <source>
        <dbReference type="Proteomes" id="UP000228380"/>
    </source>
</evidence>
<dbReference type="AlphaFoldDB" id="A0A8B9A3G4"/>
<dbReference type="GeneID" id="120108742"/>